<dbReference type="SUPFAM" id="SSF57756">
    <property type="entry name" value="Retrovirus zinc finger-like domains"/>
    <property type="match status" value="1"/>
</dbReference>
<sequence>MYNDEQRVKSTVVVAENVDPSTESKYLLGLIDKMLLEDKNPNQNLYHNTVPGNVEARPNLHVGAREQQMAYCNSCGSSGHNALNCPVSMNRQVGGGGGGFANRPINNSAVGGGGGAGFGSGNDTTVCFKCQQPGHWARDCPNMAGGGGGGGAGMGSGNDSTVCFKCQQPGHWARDCPNMGAGGGGGAGMYGSGNVPSRYGNNSYVGSF</sequence>
<proteinExistence type="predicted"/>
<dbReference type="Proteomes" id="UP000623129">
    <property type="component" value="Unassembled WGS sequence"/>
</dbReference>
<dbReference type="PANTHER" id="PTHR47103:SF8">
    <property type="entry name" value="DNA-BINDING PROTEIN"/>
    <property type="match status" value="1"/>
</dbReference>
<evidence type="ECO:0000256" key="5">
    <source>
        <dbReference type="PROSITE-ProRule" id="PRU00047"/>
    </source>
</evidence>
<name>A0A833VA47_9POAL</name>
<keyword evidence="8" id="KW-1185">Reference proteome</keyword>
<dbReference type="AlphaFoldDB" id="A0A833VA47"/>
<dbReference type="GO" id="GO:0003677">
    <property type="term" value="F:DNA binding"/>
    <property type="evidence" value="ECO:0007669"/>
    <property type="project" value="UniProtKB-KW"/>
</dbReference>
<evidence type="ECO:0000256" key="2">
    <source>
        <dbReference type="ARBA" id="ARBA00022737"/>
    </source>
</evidence>
<evidence type="ECO:0000313" key="8">
    <source>
        <dbReference type="Proteomes" id="UP000623129"/>
    </source>
</evidence>
<organism evidence="7 8">
    <name type="scientific">Carex littledalei</name>
    <dbReference type="NCBI Taxonomy" id="544730"/>
    <lineage>
        <taxon>Eukaryota</taxon>
        <taxon>Viridiplantae</taxon>
        <taxon>Streptophyta</taxon>
        <taxon>Embryophyta</taxon>
        <taxon>Tracheophyta</taxon>
        <taxon>Spermatophyta</taxon>
        <taxon>Magnoliopsida</taxon>
        <taxon>Liliopsida</taxon>
        <taxon>Poales</taxon>
        <taxon>Cyperaceae</taxon>
        <taxon>Cyperoideae</taxon>
        <taxon>Cariceae</taxon>
        <taxon>Carex</taxon>
        <taxon>Carex subgen. Euthyceras</taxon>
    </lineage>
</organism>
<evidence type="ECO:0000313" key="7">
    <source>
        <dbReference type="EMBL" id="KAF3330506.1"/>
    </source>
</evidence>
<dbReference type="SMART" id="SM00343">
    <property type="entry name" value="ZnF_C2HC"/>
    <property type="match status" value="3"/>
</dbReference>
<feature type="domain" description="CCHC-type" evidence="6">
    <location>
        <begin position="163"/>
        <end position="178"/>
    </location>
</feature>
<dbReference type="EMBL" id="SWLB01000013">
    <property type="protein sequence ID" value="KAF3330506.1"/>
    <property type="molecule type" value="Genomic_DNA"/>
</dbReference>
<dbReference type="InterPro" id="IPR001878">
    <property type="entry name" value="Znf_CCHC"/>
</dbReference>
<dbReference type="PROSITE" id="PS50158">
    <property type="entry name" value="ZF_CCHC"/>
    <property type="match status" value="3"/>
</dbReference>
<dbReference type="PANTHER" id="PTHR47103">
    <property type="entry name" value="DNA-BINDING PROTEIN"/>
    <property type="match status" value="1"/>
</dbReference>
<keyword evidence="1" id="KW-0479">Metal-binding</keyword>
<evidence type="ECO:0000256" key="1">
    <source>
        <dbReference type="ARBA" id="ARBA00022723"/>
    </source>
</evidence>
<reference evidence="7" key="1">
    <citation type="submission" date="2020-01" db="EMBL/GenBank/DDBJ databases">
        <title>Genome sequence of Kobresia littledalei, the first chromosome-level genome in the family Cyperaceae.</title>
        <authorList>
            <person name="Qu G."/>
        </authorList>
    </citation>
    <scope>NUCLEOTIDE SEQUENCE</scope>
    <source>
        <strain evidence="7">C.B.Clarke</strain>
        <tissue evidence="7">Leaf</tissue>
    </source>
</reference>
<dbReference type="Gene3D" id="4.10.60.10">
    <property type="entry name" value="Zinc finger, CCHC-type"/>
    <property type="match status" value="2"/>
</dbReference>
<dbReference type="OrthoDB" id="679191at2759"/>
<keyword evidence="4" id="KW-0862">Zinc</keyword>
<feature type="domain" description="CCHC-type" evidence="6">
    <location>
        <begin position="72"/>
        <end position="86"/>
    </location>
</feature>
<evidence type="ECO:0000256" key="3">
    <source>
        <dbReference type="ARBA" id="ARBA00022771"/>
    </source>
</evidence>
<keyword evidence="3 5" id="KW-0863">Zinc-finger</keyword>
<keyword evidence="2" id="KW-0677">Repeat</keyword>
<dbReference type="Pfam" id="PF00098">
    <property type="entry name" value="zf-CCHC"/>
    <property type="match status" value="2"/>
</dbReference>
<keyword evidence="7" id="KW-0238">DNA-binding</keyword>
<feature type="domain" description="CCHC-type" evidence="6">
    <location>
        <begin position="127"/>
        <end position="142"/>
    </location>
</feature>
<evidence type="ECO:0000259" key="6">
    <source>
        <dbReference type="PROSITE" id="PS50158"/>
    </source>
</evidence>
<accession>A0A833VA47</accession>
<dbReference type="InterPro" id="IPR036875">
    <property type="entry name" value="Znf_CCHC_sf"/>
</dbReference>
<dbReference type="GO" id="GO:0008270">
    <property type="term" value="F:zinc ion binding"/>
    <property type="evidence" value="ECO:0007669"/>
    <property type="project" value="UniProtKB-KW"/>
</dbReference>
<evidence type="ECO:0000256" key="4">
    <source>
        <dbReference type="ARBA" id="ARBA00022833"/>
    </source>
</evidence>
<comment type="caution">
    <text evidence="7">The sequence shown here is derived from an EMBL/GenBank/DDBJ whole genome shotgun (WGS) entry which is preliminary data.</text>
</comment>
<gene>
    <name evidence="7" type="ORF">FCM35_KLT03860</name>
</gene>
<protein>
    <submittedName>
        <fullName evidence="7">Replication protein A DNA-binding subunit A-like protein</fullName>
    </submittedName>
</protein>